<gene>
    <name evidence="2" type="ORF">KY290_024818</name>
</gene>
<accession>A0ABQ7URV6</accession>
<proteinExistence type="predicted"/>
<name>A0ABQ7URV6_SOLTU</name>
<evidence type="ECO:0000313" key="2">
    <source>
        <dbReference type="EMBL" id="KAH0754548.1"/>
    </source>
</evidence>
<organism evidence="2 3">
    <name type="scientific">Solanum tuberosum</name>
    <name type="common">Potato</name>
    <dbReference type="NCBI Taxonomy" id="4113"/>
    <lineage>
        <taxon>Eukaryota</taxon>
        <taxon>Viridiplantae</taxon>
        <taxon>Streptophyta</taxon>
        <taxon>Embryophyta</taxon>
        <taxon>Tracheophyta</taxon>
        <taxon>Spermatophyta</taxon>
        <taxon>Magnoliopsida</taxon>
        <taxon>eudicotyledons</taxon>
        <taxon>Gunneridae</taxon>
        <taxon>Pentapetalae</taxon>
        <taxon>asterids</taxon>
        <taxon>lamiids</taxon>
        <taxon>Solanales</taxon>
        <taxon>Solanaceae</taxon>
        <taxon>Solanoideae</taxon>
        <taxon>Solaneae</taxon>
        <taxon>Solanum</taxon>
    </lineage>
</organism>
<protein>
    <submittedName>
        <fullName evidence="2">Uncharacterized protein</fullName>
    </submittedName>
</protein>
<dbReference type="EMBL" id="JAIVGD010000018">
    <property type="protein sequence ID" value="KAH0754548.1"/>
    <property type="molecule type" value="Genomic_DNA"/>
</dbReference>
<reference evidence="2 3" key="1">
    <citation type="journal article" date="2021" name="bioRxiv">
        <title>Chromosome-scale and haplotype-resolved genome assembly of a tetraploid potato cultivar.</title>
        <authorList>
            <person name="Sun H."/>
            <person name="Jiao W.-B."/>
            <person name="Krause K."/>
            <person name="Campoy J.A."/>
            <person name="Goel M."/>
            <person name="Folz-Donahue K."/>
            <person name="Kukat C."/>
            <person name="Huettel B."/>
            <person name="Schneeberger K."/>
        </authorList>
    </citation>
    <scope>NUCLEOTIDE SEQUENCE [LARGE SCALE GENOMIC DNA]</scope>
    <source>
        <strain evidence="2">SolTubOtavaFocal</strain>
        <tissue evidence="2">Leaves</tissue>
    </source>
</reference>
<evidence type="ECO:0000256" key="1">
    <source>
        <dbReference type="SAM" id="MobiDB-lite"/>
    </source>
</evidence>
<feature type="region of interest" description="Disordered" evidence="1">
    <location>
        <begin position="1"/>
        <end position="32"/>
    </location>
</feature>
<evidence type="ECO:0000313" key="3">
    <source>
        <dbReference type="Proteomes" id="UP000826656"/>
    </source>
</evidence>
<sequence>MVRTHTSASGDHEPIPTLASRGRGTGRGRGRGRGCIVAHVESQVPIATKGHDRAVPPDADVIHGDVQDCVEGDGPAQNPPSIIATYCFKIPWLIY</sequence>
<dbReference type="Proteomes" id="UP000826656">
    <property type="component" value="Unassembled WGS sequence"/>
</dbReference>
<keyword evidence="3" id="KW-1185">Reference proteome</keyword>
<comment type="caution">
    <text evidence="2">The sequence shown here is derived from an EMBL/GenBank/DDBJ whole genome shotgun (WGS) entry which is preliminary data.</text>
</comment>